<dbReference type="Proteomes" id="UP000515163">
    <property type="component" value="Unplaced"/>
</dbReference>
<organism evidence="2 3">
    <name type="scientific">Actinia tenebrosa</name>
    <name type="common">Australian red waratah sea anemone</name>
    <dbReference type="NCBI Taxonomy" id="6105"/>
    <lineage>
        <taxon>Eukaryota</taxon>
        <taxon>Metazoa</taxon>
        <taxon>Cnidaria</taxon>
        <taxon>Anthozoa</taxon>
        <taxon>Hexacorallia</taxon>
        <taxon>Actiniaria</taxon>
        <taxon>Actiniidae</taxon>
        <taxon>Actinia</taxon>
    </lineage>
</organism>
<dbReference type="Pfam" id="PF17784">
    <property type="entry name" value="Sulfotransfer_4"/>
    <property type="match status" value="1"/>
</dbReference>
<keyword evidence="2" id="KW-1185">Reference proteome</keyword>
<dbReference type="PANTHER" id="PTHR36978">
    <property type="entry name" value="P-LOOP CONTAINING NUCLEOTIDE TRIPHOSPHATE HYDROLASE"/>
    <property type="match status" value="1"/>
</dbReference>
<dbReference type="SUPFAM" id="SSF52540">
    <property type="entry name" value="P-loop containing nucleoside triphosphate hydrolases"/>
    <property type="match status" value="1"/>
</dbReference>
<dbReference type="PANTHER" id="PTHR36978:SF4">
    <property type="entry name" value="P-LOOP CONTAINING NUCLEOSIDE TRIPHOSPHATE HYDROLASE PROTEIN"/>
    <property type="match status" value="1"/>
</dbReference>
<dbReference type="InParanoid" id="A0A6P8IT58"/>
<dbReference type="InterPro" id="IPR040632">
    <property type="entry name" value="Sulfotransfer_4"/>
</dbReference>
<evidence type="ECO:0000313" key="2">
    <source>
        <dbReference type="Proteomes" id="UP000515163"/>
    </source>
</evidence>
<dbReference type="Gene3D" id="3.40.50.300">
    <property type="entry name" value="P-loop containing nucleotide triphosphate hydrolases"/>
    <property type="match status" value="1"/>
</dbReference>
<dbReference type="RefSeq" id="XP_031569413.1">
    <property type="nucleotide sequence ID" value="XM_031713553.1"/>
</dbReference>
<accession>A0A6P8IT58</accession>
<dbReference type="GeneID" id="116303928"/>
<dbReference type="InterPro" id="IPR027417">
    <property type="entry name" value="P-loop_NTPase"/>
</dbReference>
<dbReference type="OrthoDB" id="272681at2759"/>
<evidence type="ECO:0000256" key="1">
    <source>
        <dbReference type="SAM" id="Phobius"/>
    </source>
</evidence>
<evidence type="ECO:0000313" key="3">
    <source>
        <dbReference type="RefSeq" id="XP_031569413.1"/>
    </source>
</evidence>
<keyword evidence="1" id="KW-0472">Membrane</keyword>
<proteinExistence type="predicted"/>
<name>A0A6P8IT58_ACTTE</name>
<feature type="transmembrane region" description="Helical" evidence="1">
    <location>
        <begin position="209"/>
        <end position="227"/>
    </location>
</feature>
<protein>
    <submittedName>
        <fullName evidence="3">Uncharacterized protein LOC116303928</fullName>
    </submittedName>
</protein>
<dbReference type="AlphaFoldDB" id="A0A6P8IT58"/>
<keyword evidence="1" id="KW-1133">Transmembrane helix</keyword>
<gene>
    <name evidence="3" type="primary">LOC116303928</name>
</gene>
<sequence>MKVICAGVPKTGTTSMAQALRILGYKTYDFPEQTSFFIDEWDDLFTRGKMPDFQAMFKDVDAVTDTPASFVFEELFESFPDAKVILLVRDNERVWAKSYSEHLKLVYWWTTIYFRLPNRKMWRVMTSLIDFLGSPNPSSSFVHIKQYKWYNQRVQQLTPKDKLLVFNVKQGWKPLCEFLGRKVPDEQFPRVNVGGQDLKNHLNNTLKKILVIIAFFVLVVAIFVFFIKA</sequence>
<dbReference type="KEGG" id="aten:116303928"/>
<keyword evidence="1" id="KW-0812">Transmembrane</keyword>
<reference evidence="3" key="1">
    <citation type="submission" date="2025-08" db="UniProtKB">
        <authorList>
            <consortium name="RefSeq"/>
        </authorList>
    </citation>
    <scope>IDENTIFICATION</scope>
    <source>
        <tissue evidence="3">Tentacle</tissue>
    </source>
</reference>